<dbReference type="Pfam" id="PF23024">
    <property type="entry name" value="AMP-dom_DIP2-like"/>
    <property type="match status" value="1"/>
</dbReference>
<organism evidence="7 8">
    <name type="scientific">Gemmobacter denitrificans</name>
    <dbReference type="NCBI Taxonomy" id="3123040"/>
    <lineage>
        <taxon>Bacteria</taxon>
        <taxon>Pseudomonadati</taxon>
        <taxon>Pseudomonadota</taxon>
        <taxon>Alphaproteobacteria</taxon>
        <taxon>Rhodobacterales</taxon>
        <taxon>Paracoccaceae</taxon>
        <taxon>Gemmobacter</taxon>
    </lineage>
</organism>
<proteinExistence type="predicted"/>
<dbReference type="NCBIfam" id="TIGR01733">
    <property type="entry name" value="AA-adenyl-dom"/>
    <property type="match status" value="4"/>
</dbReference>
<comment type="cofactor">
    <cofactor evidence="1">
        <name>pantetheine 4'-phosphate</name>
        <dbReference type="ChEBI" id="CHEBI:47942"/>
    </cofactor>
</comment>
<dbReference type="InterPro" id="IPR025110">
    <property type="entry name" value="AMP-bd_C"/>
</dbReference>
<feature type="domain" description="Carrier" evidence="6">
    <location>
        <begin position="566"/>
        <end position="641"/>
    </location>
</feature>
<feature type="domain" description="Carrier" evidence="6">
    <location>
        <begin position="2644"/>
        <end position="2721"/>
    </location>
</feature>
<evidence type="ECO:0000256" key="2">
    <source>
        <dbReference type="ARBA" id="ARBA00022450"/>
    </source>
</evidence>
<dbReference type="Gene3D" id="3.30.559.10">
    <property type="entry name" value="Chloramphenicol acetyltransferase-like domain"/>
    <property type="match status" value="4"/>
</dbReference>
<evidence type="ECO:0000313" key="7">
    <source>
        <dbReference type="EMBL" id="MEH7829978.1"/>
    </source>
</evidence>
<dbReference type="InterPro" id="IPR001242">
    <property type="entry name" value="Condensation_dom"/>
</dbReference>
<dbReference type="SUPFAM" id="SSF47336">
    <property type="entry name" value="ACP-like"/>
    <property type="match status" value="5"/>
</dbReference>
<dbReference type="CDD" id="cd05931">
    <property type="entry name" value="FAAL"/>
    <property type="match status" value="1"/>
</dbReference>
<keyword evidence="3" id="KW-0597">Phosphoprotein</keyword>
<dbReference type="PANTHER" id="PTHR45527">
    <property type="entry name" value="NONRIBOSOMAL PEPTIDE SYNTHETASE"/>
    <property type="match status" value="1"/>
</dbReference>
<dbReference type="Pfam" id="PF00668">
    <property type="entry name" value="Condensation"/>
    <property type="match status" value="4"/>
</dbReference>
<dbReference type="InterPro" id="IPR006162">
    <property type="entry name" value="Ppantetheine_attach_site"/>
</dbReference>
<keyword evidence="8" id="KW-1185">Reference proteome</keyword>
<feature type="domain" description="Carrier" evidence="6">
    <location>
        <begin position="1601"/>
        <end position="1677"/>
    </location>
</feature>
<name>A0ABU8BZ47_9RHOB</name>
<dbReference type="EMBL" id="JBALHR010000015">
    <property type="protein sequence ID" value="MEH7829978.1"/>
    <property type="molecule type" value="Genomic_DNA"/>
</dbReference>
<dbReference type="InterPro" id="IPR036736">
    <property type="entry name" value="ACP-like_sf"/>
</dbReference>
<dbReference type="InterPro" id="IPR040097">
    <property type="entry name" value="FAAL/FAAC"/>
</dbReference>
<accession>A0ABU8BZ47</accession>
<evidence type="ECO:0000313" key="8">
    <source>
        <dbReference type="Proteomes" id="UP001431963"/>
    </source>
</evidence>
<dbReference type="CDD" id="cd17646">
    <property type="entry name" value="A_NRPS_AB3403-like"/>
    <property type="match status" value="2"/>
</dbReference>
<evidence type="ECO:0000256" key="5">
    <source>
        <dbReference type="ARBA" id="ARBA00023098"/>
    </source>
</evidence>
<dbReference type="Proteomes" id="UP001431963">
    <property type="component" value="Unassembled WGS sequence"/>
</dbReference>
<dbReference type="InterPro" id="IPR045851">
    <property type="entry name" value="AMP-bd_C_sf"/>
</dbReference>
<dbReference type="RefSeq" id="WP_335425005.1">
    <property type="nucleotide sequence ID" value="NZ_JBALHR010000015.1"/>
</dbReference>
<dbReference type="PROSITE" id="PS50075">
    <property type="entry name" value="CARRIER"/>
    <property type="match status" value="5"/>
</dbReference>
<dbReference type="InterPro" id="IPR009081">
    <property type="entry name" value="PP-bd_ACP"/>
</dbReference>
<dbReference type="Gene3D" id="3.40.50.980">
    <property type="match status" value="6"/>
</dbReference>
<dbReference type="Gene3D" id="2.30.38.10">
    <property type="entry name" value="Luciferase, Domain 3"/>
    <property type="match status" value="3"/>
</dbReference>
<dbReference type="InterPro" id="IPR020845">
    <property type="entry name" value="AMP-binding_CS"/>
</dbReference>
<dbReference type="Pfam" id="PF00550">
    <property type="entry name" value="PP-binding"/>
    <property type="match status" value="5"/>
</dbReference>
<keyword evidence="4" id="KW-0276">Fatty acid metabolism</keyword>
<feature type="domain" description="Carrier" evidence="6">
    <location>
        <begin position="3701"/>
        <end position="3778"/>
    </location>
</feature>
<dbReference type="InterPro" id="IPR042099">
    <property type="entry name" value="ANL_N_sf"/>
</dbReference>
<dbReference type="PROSITE" id="PS00455">
    <property type="entry name" value="AMP_BINDING"/>
    <property type="match status" value="5"/>
</dbReference>
<dbReference type="Pfam" id="PF00501">
    <property type="entry name" value="AMP-binding"/>
    <property type="match status" value="5"/>
</dbReference>
<dbReference type="Gene3D" id="3.40.50.12780">
    <property type="entry name" value="N-terminal domain of ligase-like"/>
    <property type="match status" value="2"/>
</dbReference>
<dbReference type="CDD" id="cd19531">
    <property type="entry name" value="LCL_NRPS-like"/>
    <property type="match status" value="4"/>
</dbReference>
<dbReference type="SMART" id="SM00823">
    <property type="entry name" value="PKS_PP"/>
    <property type="match status" value="5"/>
</dbReference>
<dbReference type="Gene3D" id="3.30.559.30">
    <property type="entry name" value="Nonribosomal peptide synthetase, condensation domain"/>
    <property type="match status" value="4"/>
</dbReference>
<evidence type="ECO:0000256" key="4">
    <source>
        <dbReference type="ARBA" id="ARBA00022832"/>
    </source>
</evidence>
<reference evidence="7" key="1">
    <citation type="submission" date="2024-02" db="EMBL/GenBank/DDBJ databases">
        <title>Genome sequences of strain Gemmobacter sp. JM10B15.</title>
        <authorList>
            <person name="Zhang M."/>
        </authorList>
    </citation>
    <scope>NUCLEOTIDE SEQUENCE</scope>
    <source>
        <strain evidence="7">JM10B15</strain>
    </source>
</reference>
<dbReference type="InterPro" id="IPR010071">
    <property type="entry name" value="AA_adenyl_dom"/>
</dbReference>
<dbReference type="NCBIfam" id="NF003417">
    <property type="entry name" value="PRK04813.1"/>
    <property type="match status" value="5"/>
</dbReference>
<evidence type="ECO:0000256" key="1">
    <source>
        <dbReference type="ARBA" id="ARBA00001957"/>
    </source>
</evidence>
<evidence type="ECO:0000256" key="3">
    <source>
        <dbReference type="ARBA" id="ARBA00022553"/>
    </source>
</evidence>
<dbReference type="NCBIfam" id="NF004282">
    <property type="entry name" value="PRK05691.1"/>
    <property type="match status" value="6"/>
</dbReference>
<dbReference type="Gene3D" id="1.10.1200.10">
    <property type="entry name" value="ACP-like"/>
    <property type="match status" value="5"/>
</dbReference>
<keyword evidence="2" id="KW-0596">Phosphopantetheine</keyword>
<dbReference type="Gene3D" id="3.30.300.30">
    <property type="match status" value="5"/>
</dbReference>
<dbReference type="SUPFAM" id="SSF56801">
    <property type="entry name" value="Acetyl-CoA synthetase-like"/>
    <property type="match status" value="5"/>
</dbReference>
<dbReference type="SMART" id="SM01294">
    <property type="entry name" value="PKS_PP_betabranch"/>
    <property type="match status" value="1"/>
</dbReference>
<dbReference type="SUPFAM" id="SSF52777">
    <property type="entry name" value="CoA-dependent acyltransferases"/>
    <property type="match status" value="8"/>
</dbReference>
<keyword evidence="5" id="KW-0443">Lipid metabolism</keyword>
<dbReference type="InterPro" id="IPR023213">
    <property type="entry name" value="CAT-like_dom_sf"/>
</dbReference>
<sequence>MVLGTFLDLLELNLGENSRPAFTFLQGDARQDLSYADLGHKARALAARIQKQTRPGDRVLIVHAPGQDYVVAFVAAVFAGVVAVPAVSPSSVKGLPRLDLIARDAGARLILTSTALAERMAGFAGPLAALPMLTVGADSLPDARVEWRRPVTRPEDLLFLQYTSGSTGDPKGVMISHANALDNLRRCQAAFGLVAEDVIVSWLPPHHDFGLIGGILSSLFVGAHAVHLAPLAFLTRPERWLRAISDFRGTVTGAPNFAWDLCASRIDAEQKAGLDLSSLRVAINGAERVRAETLEAFSQAFSDQGFDPGAFTPAYGLAEATLLVSALRDRHSGRMPRSVTLQDGGHEEALQHRGALVSHGAAGGLVIVDAQGQALPPGETGEIWLRGGSVAQGYWGKPQESARVFGQVVNGQGGYLRSGDLGFIDGGELFVSGRLRELITLAGRNVFPQDIEPDVEAAHPAFRASGCAVIARELGGQTQIVILQEVLGKRDLVTEGLVEDLRSLLLERHDIAELGAIVLLRTGDLPRTTSGKIQRYRCADLLARGQFTPLWSWESQGQVAQSDFAAPRDETETALAALWSELLGMERVSIHDNFMELSGNSLLATQVISALHQRFGVDISLRALFENPTIAQLAQEIGRARAEQAAHVAAADMAAQAMPVSTAQARAFYLDQFAPGDPLYNRRRILALDGEVRPAVLARAATELARRHEILRYRFAIHDGAPTAWLMPLTPVEPVQQAADSRPEMDRIAQALADAPFDLMTGPLFRLGLVSEDEDTHLLVLAVHAIIADERSVTLLIDELAALYTAYAEGFATPLPDPDLQHADLVRWHAGWMQGAMQAGLTAWWQDRLADAPQALALPMDHPRPPVQTHRGERHDWFLPLSGDDLDLGAAYALMLHRLSGQSDLCIGIELPQRGLEGADKLVGPLGNLAVLRVQVQTGMTIADLRRHFAEAVQGAQDHGALPFDLVVEALQPERRLNQSPLFQVMLRLEGAGAPLPPFLNARARAVSPQIVRSEFDMTLTLRKVAGGTEAQIDYAADLFDPASIARMADVYGRCLAQMAQPDLDVLAAPLIGAADHAQQIEVLNNTGLDFPGLAPLPQMFEAQVARSPEADCILYGDERLSFAELNARANRLAHGLQAMGIGPDCTVGLCIERSFEMMVGLVGILKAGAAYVPLDPALPADRLAFMAEDARVSAVLTVAALQDHLPPLPCPVLLLDRDADRLPLEDSNLPCRVGLQNLAYVIYTSGSTGRPKGVAVPHAGVVNRLMWMTHAFGIVPDERVMQKTPYSFDVSVWELFWPLISGAALVMAKPGGHQDVAYMAGLIRDQRITTMHFVPPMLEFFLNLADLTGATSLRQVLCSGQALPLALQDRFMALLPAVQLRNMYGPTEASVEISSWDCRADTGLMSVPIGRPLANCRLYILDAAFNPVPVGVAGELMLAGVQLARGYVHRPDLTAQAFIPDPFGAPGARLYRSGDLARFLADGSIEYLGRIDDQVKIRGFRIELGEIEARLRAQPGLRDALVIARDDIANDRRLVAYLVAAGPARDSDALRRALLDSLPDYMVPAHFVWLEALPVTLNGKVNRRALPLPDMSRSDAAFTKPKGETQQALADIWAQLLGLDRVGAEDSFFALGGHSLLATQAISKIRARFGVDVPLRAILFDQPSIAELAPLVEALVASQAGSVMTAIQPTDRQGELELSFSQKRLWFLDQLEPGNPFYNIPAPTRLEGPLDITAMEAALNRIVERHDILRTRFVTRDARPTQIIEPDFRLQIPLIDLSHLPPAEAMEEARRLAVADARTAFDLEAAPPLRATLLRLAPEDHVILFNMHHILSDGWSMGVLVTEFVAIYRAFVAGQPDPLPPLPIQYVDFAAWQRQWLQGQTLQEQLAFWSAQLQDAPPLLELPTDFPRPAAQSYQGATLDLVIPARLLSELYALGARHQSTLYMVLLAAFNLLLSRYARQRDICIGTYIANRNRAEIEGLIGFFVNTLVLRNDVDPEAPFEDFLRALRHRLLDAYAHQDLPFEYLVDHLKPERHLSHSPLVQVAFVLQNTPMDDLDASGLKTSPLVVESQVSKFDLTLRLTEKNGQLEGCLEYATDLFTTQTMAQMATQFGHLLSEIVRAPRAPLQALRLMPEADIAGLAALATGPAVAPETLPRFLDAFAAQVARDGDHPAIDGLSYGGLDHRSDALARALVQRGIGRGDVVGLWLGRGEGLVTAMIAAMKAGAAWLPLDLQAPEARRAFILQDAKLALIVSDLDHQATLPEGTATLLLDAFDPAPACTLPGVGPQDRAYILYTSGTTGWPKGVEVPHLAVMNHAAHHIALCGLTPTDRVLQFAATGFDTAVEEILPSLMAGASLIARPEAFLDAGQEFDALLQRHAITVVDLPTQFWQHWAQSSTGIPSSLRLVVLGGEALTARQVSDWSARPDTAGIRLLNTYGPTEATIIATAQEVPHGPTLADPPLGRAISGAVLRLLDDRLEPVPPGVPAEIFIGGHGLANGYLGRPDLTAERFIADPFGPSQARLYRSGDLGRMLADGTIRYQGRIDDQIKLRGFRIEPAEIAAALRAAGAEAALVTLSAGDEPRLLAYVTGPVEEAALQEALRARLPAYMLPWRIVVLAQFPLTANGKIDRRALPAPERLAREVGPRDALTAQLAAIWGEVLGLDPDSFADDENFFALGGHSLLATQVVSKIRSRFAMDLPLRALFEQPTVGGLARVIVAAQADTAPQHSAIPKCDRTGPVALSFAQQRLWFLDQLDPDSAQYNIPAALHLAGPLDPAALTQAFATVLARHDVLRGAIRLQGHQPVMEIAPPAPFDLPQLDLTHLPPDAIQTQTDTLCQAEAARPFDLARGPLLRAWLIRQGPQDHVLLLVLHHIIADGWSIGLLVDEIAAAYAAARQGLPDPLPPLVIQYPDFAQWQRDWLTGDRLQRQVHYWRTQLADAPTLLALPTDRPRPAVQSHRGATQDFNLPPDLTTALRNLAQAQGATLFMVMQAAFALLLHRYSGETDILIGTPVANRNRAELEPLIGFFANTLTLRNRIDPEARFVDLLDHCRETALAAYGHQDVPFEHLVEALQPDRHLSHAPLFQVMLVLQNAPLGTLALQDLAITPHPVAGTSAKFDLTLALQEVADGIEGTLEYATDLFDAATIARMLRHFHTLLAAIVAAPEQTLVALPMLEAEERRQVLDDFNAPAVAPPPAMLGIVARIAAHAAERPTAIALRLGDAQLSFAALEAQSNALAHRLVAQGIGPDTVIGIAAERSFAMVVAVLAVLKAGGGYLPLDPDYPAQRLAHMIADAEPALILATPTLAAQMAGFGRPVLTLDHPEEAANPPAARIAPLACGYLIYTSGSTGTPKGVTLTRAALENLIQWQCATHPAPGPVLQFASLNFDVSFQEIFSTLCDGQCLVLIPPGLNRDLNALRDYALAQDVRRMFLPNAVLQQWLLLDPVLDAPPCQIISAGEALVTGEHRAALLALLNGADLFNQYGPSETHVVTELALPVAAAADWPDRPPIGRPIWHSRAYVLDASGAPAPIGVWGALHIGGLPPARGYHRQPAATAARFLPDPFSGLPGARLYRTGDIARWRPDGALEYRSREDDQIKIRGIRVEPGEIEAALRALPQIADVCVMLRQDHPGLAQLVAYVVGADDTPPTPEDLRRKLAEVLPDYMIPSAFIPLARLPLTSNGKVDRRGLPFVERGVEGSGDELLGVAAGVAGIWGEVLGLAPGSLGGEANFFALGGHSLLATQVISRIRAGFGVELPLRALFEHPTLRALAAEVEALMTSGEAVLPAPQALRHPPGTALPLSFAQQRLWFLDQLSPGDPAYSLPIALRLEGALDPAALAAALTWIVARHAVLRSRFVLQAGAPVQVALPPGPVDLPVIDLSALPEPARDTALMQAVQDEAATPFDLTSGAPLRTRLIRLGPDHHVVALNMHHIVSDGWSMGVLLREMAAAYTAFATGTAPDLPDLPLDYADYAVWQRDWLQGPVQARQLAYWQRHLQGLPGLLALPTDHPRPPVQSHRGAALTLQLEAPLVQALQDLGRSANATLHMVLTGVLAVLLSRWSGQDDLAIGTPVAGRRHAALEGLIGFFVNTLVMRCQVDPAADFATLLARLRDEALAGQAHQDLPFEQLVEALAPARDLSHAPLFQVMLALQNAPLGEMGFGGLRLAPMGFETRHAKFDITLSLQEDPTGTEGVRPLIGTLEYAADLFEPATMARFAEQFLHLARAVAGGAAGPVAALPLMDAESRARKVQAWAARPAPEGTRQGATLAALFEATVARSPDRIALRHEGHSISYDALNRRANRLAHRLIAQGAGPDQIIGICTERSPEMIVAILAILKAGAAYLTLDPDHPDDRIRYMITDAKPRAVITTRNLIPRLQNLGIPDHQILIPDAKTTGANTDTNPEQKTNPDTLAYVIYTSGSTGKPKGTMVAHRAIVNRVVWLDRALAITQDDRIIQKTPYGFDVSVGEIFLPLVAGGTLVIARPAGHIDVSYLANLIREERATIAHFVAPVMEASLAVADPADYASMRFVMCSGQALPRAAQDRFEQLLPHIRMHNLYGPTEAAVEVTHWPCDSADPRTGPGVPIGRPIDNVTIYILDDALNPVPTGVPGHLYIGGVALARGYLNRPDLTAAAFVPDPFGPPGSRMYRSGDRARYLPNGAVDYLGRSDEQMKVRGVRIEPGEIEAAILACGFREAAVLAGVDASGELGVLAYVVAPRIDEAELREALSARLPDHMMPSAFMAIPALPLTPNGKLDRKALPAFDFTAATEFVPPGTPTEIRVAAIWGEVLGRDQIGITDNFFKLGGQSLKAVTALNRIRQEFSVELGLEKAFALQTVGMLARHIDGLQAAKAGSKAQDRKTLRI</sequence>
<gene>
    <name evidence="7" type="ORF">V6590_17645</name>
</gene>
<dbReference type="Pfam" id="PF13193">
    <property type="entry name" value="AMP-binding_C"/>
    <property type="match status" value="3"/>
</dbReference>
<comment type="caution">
    <text evidence="7">The sequence shown here is derived from an EMBL/GenBank/DDBJ whole genome shotgun (WGS) entry which is preliminary data.</text>
</comment>
<evidence type="ECO:0000259" key="6">
    <source>
        <dbReference type="PROSITE" id="PS50075"/>
    </source>
</evidence>
<dbReference type="InterPro" id="IPR020806">
    <property type="entry name" value="PKS_PP-bd"/>
</dbReference>
<dbReference type="PROSITE" id="PS00012">
    <property type="entry name" value="PHOSPHOPANTETHEINE"/>
    <property type="match status" value="3"/>
</dbReference>
<dbReference type="CDD" id="cd05930">
    <property type="entry name" value="A_NRPS"/>
    <property type="match status" value="1"/>
</dbReference>
<feature type="domain" description="Carrier" evidence="6">
    <location>
        <begin position="4771"/>
        <end position="4846"/>
    </location>
</feature>
<dbReference type="InterPro" id="IPR000873">
    <property type="entry name" value="AMP-dep_synth/lig_dom"/>
</dbReference>
<protein>
    <submittedName>
        <fullName evidence="7">Non-ribosomal peptide synthase/polyketide synthase</fullName>
    </submittedName>
</protein>
<dbReference type="PANTHER" id="PTHR45527:SF1">
    <property type="entry name" value="FATTY ACID SYNTHASE"/>
    <property type="match status" value="1"/>
</dbReference>